<feature type="region of interest" description="Disordered" evidence="1">
    <location>
        <begin position="263"/>
        <end position="283"/>
    </location>
</feature>
<evidence type="ECO:0000313" key="4">
    <source>
        <dbReference type="Proteomes" id="UP000247744"/>
    </source>
</evidence>
<organism evidence="3 4">
    <name type="scientific">Bifidobacterium asteroides</name>
    <dbReference type="NCBI Taxonomy" id="1684"/>
    <lineage>
        <taxon>Bacteria</taxon>
        <taxon>Bacillati</taxon>
        <taxon>Actinomycetota</taxon>
        <taxon>Actinomycetes</taxon>
        <taxon>Bifidobacteriales</taxon>
        <taxon>Bifidobacteriaceae</taxon>
        <taxon>Bifidobacterium</taxon>
    </lineage>
</organism>
<dbReference type="Proteomes" id="UP000247744">
    <property type="component" value="Unassembled WGS sequence"/>
</dbReference>
<dbReference type="InterPro" id="IPR016195">
    <property type="entry name" value="Pol/histidinol_Pase-like"/>
</dbReference>
<evidence type="ECO:0000259" key="2">
    <source>
        <dbReference type="SMART" id="SM00481"/>
    </source>
</evidence>
<dbReference type="SMART" id="SM00481">
    <property type="entry name" value="POLIIIAc"/>
    <property type="match status" value="1"/>
</dbReference>
<dbReference type="Pfam" id="PF02811">
    <property type="entry name" value="PHP"/>
    <property type="match status" value="1"/>
</dbReference>
<dbReference type="InterPro" id="IPR052018">
    <property type="entry name" value="PHP_domain"/>
</dbReference>
<reference evidence="3 4" key="1">
    <citation type="submission" date="2018-05" db="EMBL/GenBank/DDBJ databases">
        <title>Reference genomes for bee gut microbiota database.</title>
        <authorList>
            <person name="Ellegaard K.M."/>
        </authorList>
    </citation>
    <scope>NUCLEOTIDE SEQUENCE [LARGE SCALE GENOMIC DNA]</scope>
    <source>
        <strain evidence="3 4">ESL0200</strain>
    </source>
</reference>
<dbReference type="CDD" id="cd07438">
    <property type="entry name" value="PHP_HisPPase_AMP"/>
    <property type="match status" value="1"/>
</dbReference>
<name>A0A318M6F4_9BIFI</name>
<dbReference type="GO" id="GO:0035312">
    <property type="term" value="F:5'-3' DNA exonuclease activity"/>
    <property type="evidence" value="ECO:0007669"/>
    <property type="project" value="TreeGrafter"/>
</dbReference>
<evidence type="ECO:0000256" key="1">
    <source>
        <dbReference type="SAM" id="MobiDB-lite"/>
    </source>
</evidence>
<feature type="domain" description="Polymerase/histidinol phosphatase N-terminal" evidence="2">
    <location>
        <begin position="19"/>
        <end position="84"/>
    </location>
</feature>
<sequence length="302" mass="32787">MTHEDTATVSSPFGVGAGWDLHCHTVFSDGTETPRRMVEQAQQQGLEGLAITDHDTNAGWDQARQAAHDLGMPLLPGTEITAQDGRVSVHMLAYLYDPKDPVIAGLFAKTREARLTRTRTMVERISQDYPITWQDVLDQVKEGSKTTVGRPHIADALVKAGIYGDRSQAFAGVCSSKSAYYLPTPSPTTHQVLEAVNHAGGVLIIAHPGAVSRNAVLLSDRQIAALAREGLGGLEVWHRDNPPEQRRRLLALAQRWGLLVTGGSDWHGQGKPNRMGENSTSGEVVARIVDKAQGSRPAAWRN</sequence>
<dbReference type="Gene3D" id="3.20.20.140">
    <property type="entry name" value="Metal-dependent hydrolases"/>
    <property type="match status" value="1"/>
</dbReference>
<dbReference type="SUPFAM" id="SSF89550">
    <property type="entry name" value="PHP domain-like"/>
    <property type="match status" value="1"/>
</dbReference>
<comment type="caution">
    <text evidence="3">The sequence shown here is derived from an EMBL/GenBank/DDBJ whole genome shotgun (WGS) entry which is preliminary data.</text>
</comment>
<dbReference type="EMBL" id="QGLL01000006">
    <property type="protein sequence ID" value="PXY82560.1"/>
    <property type="molecule type" value="Genomic_DNA"/>
</dbReference>
<dbReference type="InterPro" id="IPR003141">
    <property type="entry name" value="Pol/His_phosphatase_N"/>
</dbReference>
<dbReference type="RefSeq" id="WP_110451834.1">
    <property type="nucleotide sequence ID" value="NZ_QGLL01000006.1"/>
</dbReference>
<protein>
    <submittedName>
        <fullName evidence="3">Phosphatase</fullName>
    </submittedName>
</protein>
<evidence type="ECO:0000313" key="3">
    <source>
        <dbReference type="EMBL" id="PXY82560.1"/>
    </source>
</evidence>
<dbReference type="AlphaFoldDB" id="A0A318M6F4"/>
<proteinExistence type="predicted"/>
<dbReference type="PANTHER" id="PTHR42924">
    <property type="entry name" value="EXONUCLEASE"/>
    <property type="match status" value="1"/>
</dbReference>
<gene>
    <name evidence="3" type="ORF">DKK75_02130</name>
</gene>
<dbReference type="GO" id="GO:0004534">
    <property type="term" value="F:5'-3' RNA exonuclease activity"/>
    <property type="evidence" value="ECO:0007669"/>
    <property type="project" value="TreeGrafter"/>
</dbReference>
<accession>A0A318M6F4</accession>
<dbReference type="InterPro" id="IPR004013">
    <property type="entry name" value="PHP_dom"/>
</dbReference>
<dbReference type="OrthoDB" id="9804333at2"/>
<dbReference type="Gene3D" id="1.10.150.650">
    <property type="match status" value="1"/>
</dbReference>
<dbReference type="PANTHER" id="PTHR42924:SF3">
    <property type="entry name" value="POLYMERASE_HISTIDINOL PHOSPHATASE N-TERMINAL DOMAIN-CONTAINING PROTEIN"/>
    <property type="match status" value="1"/>
</dbReference>